<dbReference type="SUPFAM" id="SSF58038">
    <property type="entry name" value="SNARE fusion complex"/>
    <property type="match status" value="1"/>
</dbReference>
<comment type="caution">
    <text evidence="4">The sequence shown here is derived from an EMBL/GenBank/DDBJ whole genome shotgun (WGS) entry which is preliminary data.</text>
</comment>
<name>A0A1D1V8N2_RAMVA</name>
<dbReference type="EMBL" id="BDGG01000004">
    <property type="protein sequence ID" value="GAU98004.1"/>
    <property type="molecule type" value="Genomic_DNA"/>
</dbReference>
<proteinExistence type="predicted"/>
<protein>
    <recommendedName>
        <fullName evidence="3">V-SNARE coiled-coil homology domain-containing protein</fullName>
    </recommendedName>
</protein>
<dbReference type="AlphaFoldDB" id="A0A1D1V8N2"/>
<feature type="compositionally biased region" description="Basic and acidic residues" evidence="2">
    <location>
        <begin position="29"/>
        <end position="46"/>
    </location>
</feature>
<gene>
    <name evidence="4" type="primary">RvY_09209</name>
    <name evidence="4" type="synonym">RvY_09209.1</name>
    <name evidence="4" type="ORF">RvY_09209-1</name>
</gene>
<feature type="compositionally biased region" description="Polar residues" evidence="2">
    <location>
        <begin position="17"/>
        <end position="28"/>
    </location>
</feature>
<keyword evidence="5" id="KW-1185">Reference proteome</keyword>
<accession>A0A1D1V8N2</accession>
<dbReference type="OrthoDB" id="10562248at2759"/>
<feature type="domain" description="V-SNARE coiled-coil homology" evidence="3">
    <location>
        <begin position="43"/>
        <end position="100"/>
    </location>
</feature>
<evidence type="ECO:0000259" key="3">
    <source>
        <dbReference type="PROSITE" id="PS50892"/>
    </source>
</evidence>
<evidence type="ECO:0000313" key="5">
    <source>
        <dbReference type="Proteomes" id="UP000186922"/>
    </source>
</evidence>
<dbReference type="Proteomes" id="UP000186922">
    <property type="component" value="Unassembled WGS sequence"/>
</dbReference>
<evidence type="ECO:0000256" key="2">
    <source>
        <dbReference type="SAM" id="MobiDB-lite"/>
    </source>
</evidence>
<dbReference type="Pfam" id="PF00957">
    <property type="entry name" value="Synaptobrevin"/>
    <property type="match status" value="1"/>
</dbReference>
<reference evidence="4 5" key="1">
    <citation type="journal article" date="2016" name="Nat. Commun.">
        <title>Extremotolerant tardigrade genome and improved radiotolerance of human cultured cells by tardigrade-unique protein.</title>
        <authorList>
            <person name="Hashimoto T."/>
            <person name="Horikawa D.D."/>
            <person name="Saito Y."/>
            <person name="Kuwahara H."/>
            <person name="Kozuka-Hata H."/>
            <person name="Shin-I T."/>
            <person name="Minakuchi Y."/>
            <person name="Ohishi K."/>
            <person name="Motoyama A."/>
            <person name="Aizu T."/>
            <person name="Enomoto A."/>
            <person name="Kondo K."/>
            <person name="Tanaka S."/>
            <person name="Hara Y."/>
            <person name="Koshikawa S."/>
            <person name="Sagara H."/>
            <person name="Miura T."/>
            <person name="Yokobori S."/>
            <person name="Miyagawa K."/>
            <person name="Suzuki Y."/>
            <person name="Kubo T."/>
            <person name="Oyama M."/>
            <person name="Kohara Y."/>
            <person name="Fujiyama A."/>
            <person name="Arakawa K."/>
            <person name="Katayama T."/>
            <person name="Toyoda A."/>
            <person name="Kunieda T."/>
        </authorList>
    </citation>
    <scope>NUCLEOTIDE SEQUENCE [LARGE SCALE GENOMIC DNA]</scope>
    <source>
        <strain evidence="4 5">YOKOZUNA-1</strain>
    </source>
</reference>
<organism evidence="4 5">
    <name type="scientific">Ramazzottius varieornatus</name>
    <name type="common">Water bear</name>
    <name type="synonym">Tardigrade</name>
    <dbReference type="NCBI Taxonomy" id="947166"/>
    <lineage>
        <taxon>Eukaryota</taxon>
        <taxon>Metazoa</taxon>
        <taxon>Ecdysozoa</taxon>
        <taxon>Tardigrada</taxon>
        <taxon>Eutardigrada</taxon>
        <taxon>Parachela</taxon>
        <taxon>Hypsibioidea</taxon>
        <taxon>Ramazzottiidae</taxon>
        <taxon>Ramazzottius</taxon>
    </lineage>
</organism>
<dbReference type="PROSITE" id="PS50892">
    <property type="entry name" value="V_SNARE"/>
    <property type="match status" value="1"/>
</dbReference>
<keyword evidence="1" id="KW-0175">Coiled coil</keyword>
<evidence type="ECO:0000256" key="1">
    <source>
        <dbReference type="PROSITE-ProRule" id="PRU00290"/>
    </source>
</evidence>
<dbReference type="Gene3D" id="1.20.5.110">
    <property type="match status" value="1"/>
</dbReference>
<feature type="region of interest" description="Disordered" evidence="2">
    <location>
        <begin position="1"/>
        <end position="46"/>
    </location>
</feature>
<evidence type="ECO:0000313" key="4">
    <source>
        <dbReference type="EMBL" id="GAU98004.1"/>
    </source>
</evidence>
<dbReference type="InterPro" id="IPR042855">
    <property type="entry name" value="V_SNARE_CC"/>
</dbReference>
<sequence>MYVSDQAPASHQHDGHSTSSNSQGARSLNDTHRADQHMSLEGKLHETEAALNEVAHVLQENERKVHDRQHLIDDLRHQTEHLKHEAALFDAKTDSAARNH</sequence>